<organism evidence="5 6">
    <name type="scientific">Thalassospira povalilytica</name>
    <dbReference type="NCBI Taxonomy" id="732237"/>
    <lineage>
        <taxon>Bacteria</taxon>
        <taxon>Pseudomonadati</taxon>
        <taxon>Pseudomonadota</taxon>
        <taxon>Alphaproteobacteria</taxon>
        <taxon>Rhodospirillales</taxon>
        <taxon>Thalassospiraceae</taxon>
        <taxon>Thalassospira</taxon>
    </lineage>
</organism>
<dbReference type="PANTHER" id="PTHR30408">
    <property type="entry name" value="TYPE-1 RESTRICTION ENZYME ECOKI SPECIFICITY PROTEIN"/>
    <property type="match status" value="1"/>
</dbReference>
<dbReference type="PANTHER" id="PTHR30408:SF12">
    <property type="entry name" value="TYPE I RESTRICTION ENZYME MJAVIII SPECIFICITY SUBUNIT"/>
    <property type="match status" value="1"/>
</dbReference>
<dbReference type="GO" id="GO:0009307">
    <property type="term" value="P:DNA restriction-modification system"/>
    <property type="evidence" value="ECO:0007669"/>
    <property type="project" value="UniProtKB-KW"/>
</dbReference>
<dbReference type="InterPro" id="IPR044946">
    <property type="entry name" value="Restrct_endonuc_typeI_TRD_sf"/>
</dbReference>
<dbReference type="CDD" id="cd17273">
    <property type="entry name" value="RMtype1_S_EcoJA69PI-TRD1-CR1_like"/>
    <property type="match status" value="1"/>
</dbReference>
<feature type="domain" description="Type I restriction modification DNA specificity" evidence="4">
    <location>
        <begin position="222"/>
        <end position="386"/>
    </location>
</feature>
<feature type="domain" description="Type I restriction modification DNA specificity" evidence="4">
    <location>
        <begin position="38"/>
        <end position="188"/>
    </location>
</feature>
<comment type="similarity">
    <text evidence="1">Belongs to the type-I restriction system S methylase family.</text>
</comment>
<name>A0A8I1SHL4_9PROT</name>
<dbReference type="InterPro" id="IPR000055">
    <property type="entry name" value="Restrct_endonuc_typeI_TRD"/>
</dbReference>
<keyword evidence="5" id="KW-0378">Hydrolase</keyword>
<keyword evidence="3" id="KW-0238">DNA-binding</keyword>
<dbReference type="GO" id="GO:0004519">
    <property type="term" value="F:endonuclease activity"/>
    <property type="evidence" value="ECO:0007669"/>
    <property type="project" value="UniProtKB-KW"/>
</dbReference>
<dbReference type="SUPFAM" id="SSF116734">
    <property type="entry name" value="DNA methylase specificity domain"/>
    <property type="match status" value="2"/>
</dbReference>
<evidence type="ECO:0000256" key="1">
    <source>
        <dbReference type="ARBA" id="ARBA00010923"/>
    </source>
</evidence>
<keyword evidence="5" id="KW-0255">Endonuclease</keyword>
<keyword evidence="5" id="KW-0540">Nuclease</keyword>
<evidence type="ECO:0000313" key="6">
    <source>
        <dbReference type="Proteomes" id="UP000664405"/>
    </source>
</evidence>
<dbReference type="Pfam" id="PF01420">
    <property type="entry name" value="Methylase_S"/>
    <property type="match status" value="2"/>
</dbReference>
<dbReference type="Gene3D" id="1.10.287.1120">
    <property type="entry name" value="Bipartite methylase S protein"/>
    <property type="match status" value="1"/>
</dbReference>
<dbReference type="Gene3D" id="3.90.220.20">
    <property type="entry name" value="DNA methylase specificity domains"/>
    <property type="match status" value="2"/>
</dbReference>
<dbReference type="RefSeq" id="WP_206926500.1">
    <property type="nucleotide sequence ID" value="NZ_JAEKJW010000001.1"/>
</dbReference>
<accession>A0A8I1SHL4</accession>
<evidence type="ECO:0000256" key="3">
    <source>
        <dbReference type="ARBA" id="ARBA00023125"/>
    </source>
</evidence>
<sequence>MWTNLTVGELVDAGHAEVKTGPFGTQLRASDYVDQGTPVINVRNIGFGTIRPEKLEFISRLTVERLSSHLLKPRDIVFGRKGAVERHVFIKDKQNSWFQGSDCLRLRMIDETRANSRYLSYAFLTRSHQSWMIQQCSHGATMPSLNQDIIKRIPINLPPVEVQNSIVAILSAYDDLIENNSRRIAILEEMARRLYEEWFVHFRFPGHEDAAFIDTEQGSIPGRWEIKLVADTFEIIGGGTPSKKEPEYWEGGTINWYAPTDLTRDKTAFMDKSGIQITDLGLKKSSAKLFPPMSVMMTSRATIGAIAINTTEAATNQGFITCLPNENFPLYLLYQWLRANVETFINLGTGATFKEITKGTFKTIPVIVPPQDIAKKYQETVEPMMKMSLNLQRKNDNLRAQRDLLLPKLISGEITVSEGENNLENAVA</sequence>
<dbReference type="GO" id="GO:0003677">
    <property type="term" value="F:DNA binding"/>
    <property type="evidence" value="ECO:0007669"/>
    <property type="project" value="UniProtKB-KW"/>
</dbReference>
<reference evidence="5" key="1">
    <citation type="submission" date="2020-12" db="EMBL/GenBank/DDBJ databases">
        <title>Oil enriched cultivation method for isolating marine PHA-producing bacteria.</title>
        <authorList>
            <person name="Zheng W."/>
            <person name="Yu S."/>
            <person name="Huang Y."/>
        </authorList>
    </citation>
    <scope>NUCLEOTIDE SEQUENCE</scope>
    <source>
        <strain evidence="5">SY-2-3</strain>
    </source>
</reference>
<proteinExistence type="inferred from homology"/>
<protein>
    <submittedName>
        <fullName evidence="5">Restriction endonuclease subunit S</fullName>
    </submittedName>
</protein>
<gene>
    <name evidence="5" type="ORF">JF547_02220</name>
</gene>
<evidence type="ECO:0000256" key="2">
    <source>
        <dbReference type="ARBA" id="ARBA00022747"/>
    </source>
</evidence>
<dbReference type="Proteomes" id="UP000664405">
    <property type="component" value="Unassembled WGS sequence"/>
</dbReference>
<dbReference type="AlphaFoldDB" id="A0A8I1SHL4"/>
<evidence type="ECO:0000259" key="4">
    <source>
        <dbReference type="Pfam" id="PF01420"/>
    </source>
</evidence>
<keyword evidence="2" id="KW-0680">Restriction system</keyword>
<comment type="caution">
    <text evidence="5">The sequence shown here is derived from an EMBL/GenBank/DDBJ whole genome shotgun (WGS) entry which is preliminary data.</text>
</comment>
<evidence type="ECO:0000313" key="5">
    <source>
        <dbReference type="EMBL" id="MBN8195323.1"/>
    </source>
</evidence>
<dbReference type="InterPro" id="IPR052021">
    <property type="entry name" value="Type-I_RS_S_subunit"/>
</dbReference>
<dbReference type="EMBL" id="JAEKJW010000001">
    <property type="protein sequence ID" value="MBN8195323.1"/>
    <property type="molecule type" value="Genomic_DNA"/>
</dbReference>